<dbReference type="InterPro" id="IPR005923">
    <property type="entry name" value="HutG"/>
</dbReference>
<keyword evidence="10" id="KW-1185">Reference proteome</keyword>
<dbReference type="PANTHER" id="PTHR11358">
    <property type="entry name" value="ARGINASE/AGMATINASE"/>
    <property type="match status" value="1"/>
</dbReference>
<keyword evidence="1 5" id="KW-0479">Metal-binding</keyword>
<evidence type="ECO:0000313" key="10">
    <source>
        <dbReference type="Proteomes" id="UP000245938"/>
    </source>
</evidence>
<feature type="binding site" evidence="5">
    <location>
        <position position="155"/>
    </location>
    <ligand>
        <name>Mn(2+)</name>
        <dbReference type="ChEBI" id="CHEBI:29035"/>
        <label>2</label>
    </ligand>
</feature>
<evidence type="ECO:0000256" key="7">
    <source>
        <dbReference type="PIRSR" id="PIRSR036979-1"/>
    </source>
</evidence>
<reference evidence="9 10" key="1">
    <citation type="submission" date="2018-05" db="EMBL/GenBank/DDBJ databases">
        <title>Kurthia sibirica genome sequence.</title>
        <authorList>
            <person name="Maclea K.S."/>
            <person name="Goen A.E."/>
        </authorList>
    </citation>
    <scope>NUCLEOTIDE SEQUENCE [LARGE SCALE GENOMIC DNA]</scope>
    <source>
        <strain evidence="9 10">ATCC 49154</strain>
    </source>
</reference>
<sequence length="315" mass="34577">MYNSKMTEFWNGRVDSLLIKESYRLHQAVSVIEPTQLSDAQANIAIVGFSCDEGVRRNKGRLGAAQGPNALREGLSSIPLIEENMVSIVDLGNIECEGRQLEAAQVELGKIVAQSLKTDTATIILGGGHETLYGHYLGVREAYGKEAVIGLVNIDAHFDLRDYDEETSSGTMFKQILDEDKKAKYFVCGIQRYGNTQALFNRADAFDVTYLYEDTMTEADLAMEFDHFSQQCDVLLMTLCMDVIDAAHAPGVSAPSVFGLHPKAVRKIIQLITNNDKTTSFSICEVNPSLDQGGLTVKLGAYLTNEAMVGMTRGK</sequence>
<evidence type="ECO:0000256" key="6">
    <source>
        <dbReference type="NCBIfam" id="TIGR01227"/>
    </source>
</evidence>
<keyword evidence="2 5" id="KW-0378">Hydrolase</keyword>
<dbReference type="NCBIfam" id="TIGR01227">
    <property type="entry name" value="hutG"/>
    <property type="match status" value="1"/>
</dbReference>
<evidence type="ECO:0000256" key="3">
    <source>
        <dbReference type="ARBA" id="ARBA00022808"/>
    </source>
</evidence>
<evidence type="ECO:0000313" key="9">
    <source>
        <dbReference type="EMBL" id="PWI26439.1"/>
    </source>
</evidence>
<dbReference type="PANTHER" id="PTHR11358:SF35">
    <property type="entry name" value="FORMIMIDOYLGLUTAMASE"/>
    <property type="match status" value="1"/>
</dbReference>
<feature type="binding site" evidence="5">
    <location>
        <position position="240"/>
    </location>
    <ligand>
        <name>Mn(2+)</name>
        <dbReference type="ChEBI" id="CHEBI:29035"/>
        <label>2</label>
    </ligand>
</feature>
<dbReference type="GO" id="GO:0033389">
    <property type="term" value="P:putrescine biosynthetic process from arginine, via agmatine"/>
    <property type="evidence" value="ECO:0007669"/>
    <property type="project" value="TreeGrafter"/>
</dbReference>
<gene>
    <name evidence="5 9" type="primary">hutG</name>
    <name evidence="9" type="ORF">DEX24_03655</name>
</gene>
<evidence type="ECO:0000256" key="1">
    <source>
        <dbReference type="ARBA" id="ARBA00022723"/>
    </source>
</evidence>
<dbReference type="Pfam" id="PF00491">
    <property type="entry name" value="Arginase"/>
    <property type="match status" value="1"/>
</dbReference>
<dbReference type="HAMAP" id="MF_00737">
    <property type="entry name" value="Formimidoylglutam"/>
    <property type="match status" value="1"/>
</dbReference>
<keyword evidence="4 5" id="KW-0464">Manganese</keyword>
<dbReference type="RefSeq" id="WP_109305043.1">
    <property type="nucleotide sequence ID" value="NZ_BJUF01000003.1"/>
</dbReference>
<dbReference type="GO" id="GO:0008783">
    <property type="term" value="F:agmatinase activity"/>
    <property type="evidence" value="ECO:0007669"/>
    <property type="project" value="TreeGrafter"/>
</dbReference>
<feature type="binding site" evidence="5 7">
    <location>
        <position position="155"/>
    </location>
    <ligand>
        <name>Mn(2+)</name>
        <dbReference type="ChEBI" id="CHEBI:29035"/>
        <label>1</label>
    </ligand>
</feature>
<dbReference type="CDD" id="cd09988">
    <property type="entry name" value="Formimidoylglutamase"/>
    <property type="match status" value="1"/>
</dbReference>
<dbReference type="EC" id="3.5.3.8" evidence="5 6"/>
<feature type="binding site" evidence="5 7">
    <location>
        <position position="129"/>
    </location>
    <ligand>
        <name>Mn(2+)</name>
        <dbReference type="ChEBI" id="CHEBI:29035"/>
        <label>1</label>
    </ligand>
</feature>
<dbReference type="GO" id="GO:0019557">
    <property type="term" value="P:L-histidine catabolic process to glutamate and formate"/>
    <property type="evidence" value="ECO:0007669"/>
    <property type="project" value="UniProtKB-UniPathway"/>
</dbReference>
<feature type="binding site" evidence="5 7">
    <location>
        <position position="240"/>
    </location>
    <ligand>
        <name>Mn(2+)</name>
        <dbReference type="ChEBI" id="CHEBI:29035"/>
        <label>1</label>
    </ligand>
</feature>
<dbReference type="PROSITE" id="PS51409">
    <property type="entry name" value="ARGINASE_2"/>
    <property type="match status" value="1"/>
</dbReference>
<dbReference type="GO" id="GO:0050415">
    <property type="term" value="F:formimidoylglutamase activity"/>
    <property type="evidence" value="ECO:0007669"/>
    <property type="project" value="UniProtKB-UniRule"/>
</dbReference>
<proteinExistence type="inferred from homology"/>
<protein>
    <recommendedName>
        <fullName evidence="5 6">Formimidoylglutamase</fullName>
        <ecNumber evidence="5 6">3.5.3.8</ecNumber>
    </recommendedName>
    <alternativeName>
        <fullName evidence="5">Formiminoglutamase</fullName>
    </alternativeName>
    <alternativeName>
        <fullName evidence="5">Formiminoglutamate hydrolase</fullName>
    </alternativeName>
</protein>
<dbReference type="Gene3D" id="3.40.800.10">
    <property type="entry name" value="Ureohydrolase domain"/>
    <property type="match status" value="1"/>
</dbReference>
<dbReference type="OrthoDB" id="9788689at2"/>
<comment type="function">
    <text evidence="5">Catalyzes the conversion of N-formimidoyl-L-glutamate to L-glutamate and formamide.</text>
</comment>
<comment type="pathway">
    <text evidence="5">Amino-acid degradation; L-histidine degradation into L-glutamate; L-glutamate from N-formimidoyl-L-glutamate (hydrolase route): step 1/1.</text>
</comment>
<name>A0A2U3APJ7_9BACL</name>
<comment type="caution">
    <text evidence="9">The sequence shown here is derived from an EMBL/GenBank/DDBJ whole genome shotgun (WGS) entry which is preliminary data.</text>
</comment>
<evidence type="ECO:0000256" key="5">
    <source>
        <dbReference type="HAMAP-Rule" id="MF_00737"/>
    </source>
</evidence>
<feature type="binding site" evidence="5">
    <location>
        <position position="157"/>
    </location>
    <ligand>
        <name>Mn(2+)</name>
        <dbReference type="ChEBI" id="CHEBI:29035"/>
        <label>2</label>
    </ligand>
</feature>
<keyword evidence="3 5" id="KW-0369">Histidine metabolism</keyword>
<dbReference type="InterPro" id="IPR023696">
    <property type="entry name" value="Ureohydrolase_dom_sf"/>
</dbReference>
<comment type="similarity">
    <text evidence="5 8">Belongs to the arginase family.</text>
</comment>
<dbReference type="GO" id="GO:0019556">
    <property type="term" value="P:L-histidine catabolic process to glutamate and formamide"/>
    <property type="evidence" value="ECO:0007669"/>
    <property type="project" value="UniProtKB-UniRule"/>
</dbReference>
<accession>A0A2U3APJ7</accession>
<comment type="catalytic activity">
    <reaction evidence="5">
        <text>N-formimidoyl-L-glutamate + H2O = formamide + L-glutamate</text>
        <dbReference type="Rhea" id="RHEA:22492"/>
        <dbReference type="ChEBI" id="CHEBI:15377"/>
        <dbReference type="ChEBI" id="CHEBI:16397"/>
        <dbReference type="ChEBI" id="CHEBI:29985"/>
        <dbReference type="ChEBI" id="CHEBI:58928"/>
        <dbReference type="EC" id="3.5.3.8"/>
    </reaction>
</comment>
<feature type="binding site" evidence="7">
    <location>
        <position position="242"/>
    </location>
    <ligand>
        <name>Mn(2+)</name>
        <dbReference type="ChEBI" id="CHEBI:29035"/>
        <label>1</label>
    </ligand>
</feature>
<organism evidence="9 10">
    <name type="scientific">Kurthia sibirica</name>
    <dbReference type="NCBI Taxonomy" id="202750"/>
    <lineage>
        <taxon>Bacteria</taxon>
        <taxon>Bacillati</taxon>
        <taxon>Bacillota</taxon>
        <taxon>Bacilli</taxon>
        <taxon>Bacillales</taxon>
        <taxon>Caryophanaceae</taxon>
        <taxon>Kurthia</taxon>
    </lineage>
</organism>
<dbReference type="InterPro" id="IPR006035">
    <property type="entry name" value="Ureohydrolase"/>
</dbReference>
<dbReference type="EMBL" id="QFVR01000003">
    <property type="protein sequence ID" value="PWI26439.1"/>
    <property type="molecule type" value="Genomic_DNA"/>
</dbReference>
<dbReference type="PIRSF" id="PIRSF036979">
    <property type="entry name" value="Arginase"/>
    <property type="match status" value="1"/>
</dbReference>
<dbReference type="GO" id="GO:0030145">
    <property type="term" value="F:manganese ion binding"/>
    <property type="evidence" value="ECO:0007669"/>
    <property type="project" value="UniProtKB-UniRule"/>
</dbReference>
<evidence type="ECO:0000256" key="8">
    <source>
        <dbReference type="PROSITE-ProRule" id="PRU00742"/>
    </source>
</evidence>
<feature type="binding site" evidence="7">
    <location>
        <position position="157"/>
    </location>
    <ligand>
        <name>Mn(2+)</name>
        <dbReference type="ChEBI" id="CHEBI:29035"/>
        <label>1</label>
    </ligand>
</feature>
<dbReference type="UniPathway" id="UPA00379">
    <property type="reaction ID" value="UER00552"/>
</dbReference>
<dbReference type="AlphaFoldDB" id="A0A2U3APJ7"/>
<comment type="cofactor">
    <cofactor evidence="5 7">
        <name>Mn(2+)</name>
        <dbReference type="ChEBI" id="CHEBI:29035"/>
    </cofactor>
    <text evidence="5 7">Binds 2 manganese ions per subunit.</text>
</comment>
<feature type="binding site" evidence="5 7">
    <location>
        <position position="159"/>
    </location>
    <ligand>
        <name>Mn(2+)</name>
        <dbReference type="ChEBI" id="CHEBI:29035"/>
        <label>1</label>
    </ligand>
</feature>
<evidence type="ECO:0000256" key="4">
    <source>
        <dbReference type="ARBA" id="ARBA00023211"/>
    </source>
</evidence>
<dbReference type="Proteomes" id="UP000245938">
    <property type="component" value="Unassembled WGS sequence"/>
</dbReference>
<feature type="binding site" evidence="5">
    <location>
        <position position="242"/>
    </location>
    <ligand>
        <name>Mn(2+)</name>
        <dbReference type="ChEBI" id="CHEBI:29035"/>
        <label>2</label>
    </ligand>
</feature>
<evidence type="ECO:0000256" key="2">
    <source>
        <dbReference type="ARBA" id="ARBA00022801"/>
    </source>
</evidence>
<dbReference type="SUPFAM" id="SSF52768">
    <property type="entry name" value="Arginase/deacetylase"/>
    <property type="match status" value="1"/>
</dbReference>